<evidence type="ECO:0000313" key="3">
    <source>
        <dbReference type="EMBL" id="MXV50641.1"/>
    </source>
</evidence>
<keyword evidence="4" id="KW-1185">Reference proteome</keyword>
<evidence type="ECO:0000313" key="4">
    <source>
        <dbReference type="Proteomes" id="UP000466586"/>
    </source>
</evidence>
<dbReference type="SUPFAM" id="SSF55486">
    <property type="entry name" value="Metalloproteases ('zincins'), catalytic domain"/>
    <property type="match status" value="1"/>
</dbReference>
<dbReference type="RefSeq" id="WP_160843801.1">
    <property type="nucleotide sequence ID" value="NZ_WVHT01000002.1"/>
</dbReference>
<gene>
    <name evidence="3" type="ORF">GS399_06620</name>
</gene>
<dbReference type="Gene3D" id="3.40.390.10">
    <property type="entry name" value="Collagenase (Catalytic Domain)"/>
    <property type="match status" value="1"/>
</dbReference>
<protein>
    <submittedName>
        <fullName evidence="3">DUF4157 domain-containing protein</fullName>
    </submittedName>
</protein>
<sequence>MASKSFNDNKNEGANKSPNGRPAEISRHSMSIQTKLTVGDANDSYEREADSVASSVMSMTGAGFVQRKCADCEKEEAGKVQRKPLTNAITRLQTKSESGAEVSLSAAQSIDSSKGNGNRLDNQTHSFMSDRFGRDFDDVTIHTDTEAVQLNRSLNARAFTVGRDIYFNEGQYQPGSATGKYLLAHELTHVIQQNQSSTAQAKFIQRYSGCSDTQDTTVTDDHSRARTMLSNAIDTISSYNGTNPTKVRDALSKHFNGATSNAFATWVNMNLRILWGLTWMAGYECYTGGIMERQWACQGRDLATTFWCVPTVAIRLCPSYFGESDTERSTTMIHEWVHKYGCNFDLGYEHEDDYGNNSTVTQLLNADSFSNLIRDVQ</sequence>
<evidence type="ECO:0000259" key="2">
    <source>
        <dbReference type="Pfam" id="PF13699"/>
    </source>
</evidence>
<dbReference type="InterPro" id="IPR024079">
    <property type="entry name" value="MetalloPept_cat_dom_sf"/>
</dbReference>
<accession>A0A7K1Y8E5</accession>
<dbReference type="InterPro" id="IPR025295">
    <property type="entry name" value="eCIS_core_dom"/>
</dbReference>
<name>A0A7K1Y8E5_9SPHI</name>
<dbReference type="GO" id="GO:0008237">
    <property type="term" value="F:metallopeptidase activity"/>
    <property type="evidence" value="ECO:0007669"/>
    <property type="project" value="InterPro"/>
</dbReference>
<comment type="caution">
    <text evidence="3">The sequence shown here is derived from an EMBL/GenBank/DDBJ whole genome shotgun (WGS) entry which is preliminary data.</text>
</comment>
<dbReference type="EMBL" id="WVHT01000002">
    <property type="protein sequence ID" value="MXV50641.1"/>
    <property type="molecule type" value="Genomic_DNA"/>
</dbReference>
<proteinExistence type="predicted"/>
<organism evidence="3 4">
    <name type="scientific">Hufsiella arboris</name>
    <dbReference type="NCBI Taxonomy" id="2695275"/>
    <lineage>
        <taxon>Bacteria</taxon>
        <taxon>Pseudomonadati</taxon>
        <taxon>Bacteroidota</taxon>
        <taxon>Sphingobacteriia</taxon>
        <taxon>Sphingobacteriales</taxon>
        <taxon>Sphingobacteriaceae</taxon>
        <taxon>Hufsiella</taxon>
    </lineage>
</organism>
<dbReference type="Proteomes" id="UP000466586">
    <property type="component" value="Unassembled WGS sequence"/>
</dbReference>
<feature type="domain" description="eCIS core" evidence="2">
    <location>
        <begin position="120"/>
        <end position="196"/>
    </location>
</feature>
<dbReference type="Pfam" id="PF13699">
    <property type="entry name" value="eCIS_core"/>
    <property type="match status" value="1"/>
</dbReference>
<evidence type="ECO:0000256" key="1">
    <source>
        <dbReference type="SAM" id="MobiDB-lite"/>
    </source>
</evidence>
<reference evidence="3 4" key="1">
    <citation type="submission" date="2019-11" db="EMBL/GenBank/DDBJ databases">
        <title>Pedobacter sp. HMF7647 Genome sequencing and assembly.</title>
        <authorList>
            <person name="Kang H."/>
            <person name="Kim H."/>
            <person name="Joh K."/>
        </authorList>
    </citation>
    <scope>NUCLEOTIDE SEQUENCE [LARGE SCALE GENOMIC DNA]</scope>
    <source>
        <strain evidence="3 4">HMF7647</strain>
    </source>
</reference>
<dbReference type="AlphaFoldDB" id="A0A7K1Y8E5"/>
<feature type="region of interest" description="Disordered" evidence="1">
    <location>
        <begin position="1"/>
        <end position="44"/>
    </location>
</feature>